<comment type="caution">
    <text evidence="1">The sequence shown here is derived from an EMBL/GenBank/DDBJ whole genome shotgun (WGS) entry which is preliminary data.</text>
</comment>
<gene>
    <name evidence="1" type="ORF">IRJ41_007132</name>
</gene>
<evidence type="ECO:0000313" key="1">
    <source>
        <dbReference type="EMBL" id="KAI7798563.1"/>
    </source>
</evidence>
<keyword evidence="2" id="KW-1185">Reference proteome</keyword>
<accession>A0A9W7TLH3</accession>
<dbReference type="OrthoDB" id="8838209at2759"/>
<dbReference type="Proteomes" id="UP001059041">
    <property type="component" value="Linkage Group LG16"/>
</dbReference>
<dbReference type="AlphaFoldDB" id="A0A9W7TLH3"/>
<reference evidence="1" key="1">
    <citation type="submission" date="2021-02" db="EMBL/GenBank/DDBJ databases">
        <title>Comparative genomics reveals that relaxation of natural selection precedes convergent phenotypic evolution of cavefish.</title>
        <authorList>
            <person name="Peng Z."/>
        </authorList>
    </citation>
    <scope>NUCLEOTIDE SEQUENCE</scope>
    <source>
        <tissue evidence="1">Muscle</tissue>
    </source>
</reference>
<dbReference type="PANTHER" id="PTHR31025:SF22">
    <property type="entry name" value="IP13529P"/>
    <property type="match status" value="1"/>
</dbReference>
<organism evidence="1 2">
    <name type="scientific">Triplophysa rosa</name>
    <name type="common">Cave loach</name>
    <dbReference type="NCBI Taxonomy" id="992332"/>
    <lineage>
        <taxon>Eukaryota</taxon>
        <taxon>Metazoa</taxon>
        <taxon>Chordata</taxon>
        <taxon>Craniata</taxon>
        <taxon>Vertebrata</taxon>
        <taxon>Euteleostomi</taxon>
        <taxon>Actinopterygii</taxon>
        <taxon>Neopterygii</taxon>
        <taxon>Teleostei</taxon>
        <taxon>Ostariophysi</taxon>
        <taxon>Cypriniformes</taxon>
        <taxon>Nemacheilidae</taxon>
        <taxon>Triplophysa</taxon>
    </lineage>
</organism>
<dbReference type="PANTHER" id="PTHR31025">
    <property type="entry name" value="SI:CH211-196P9.1-RELATED"/>
    <property type="match status" value="1"/>
</dbReference>
<proteinExistence type="predicted"/>
<evidence type="ECO:0000313" key="2">
    <source>
        <dbReference type="Proteomes" id="UP001059041"/>
    </source>
</evidence>
<sequence>MAETYSIQRATINKGSTVNTVMEEWPFLFEAVYLFDHTCTLLGFPVQQKLAEELSKKGKTIIDFLDSKGMKMQLVENPVQLISAIAKFFKENPDCLFSQHEDSTFASIPSTPCILIMANGLFKIAVDQEVVNDHITSPIVALSYAFCLFYVLNIKYPKEMGLTLEFIQRVFLGINPERGSKAEMKGTKHQRIPPRLLKFLYELNNFENP</sequence>
<name>A0A9W7TLH3_TRIRA</name>
<dbReference type="EMBL" id="JAFHDT010000016">
    <property type="protein sequence ID" value="KAI7798563.1"/>
    <property type="molecule type" value="Genomic_DNA"/>
</dbReference>
<protein>
    <submittedName>
        <fullName evidence="1">Uncharacterized protein</fullName>
    </submittedName>
</protein>